<evidence type="ECO:0000256" key="1">
    <source>
        <dbReference type="SAM" id="MobiDB-lite"/>
    </source>
</evidence>
<organism evidence="2 3">
    <name type="scientific">Striga asiatica</name>
    <name type="common">Asiatic witchweed</name>
    <name type="synonym">Buchnera asiatica</name>
    <dbReference type="NCBI Taxonomy" id="4170"/>
    <lineage>
        <taxon>Eukaryota</taxon>
        <taxon>Viridiplantae</taxon>
        <taxon>Streptophyta</taxon>
        <taxon>Embryophyta</taxon>
        <taxon>Tracheophyta</taxon>
        <taxon>Spermatophyta</taxon>
        <taxon>Magnoliopsida</taxon>
        <taxon>eudicotyledons</taxon>
        <taxon>Gunneridae</taxon>
        <taxon>Pentapetalae</taxon>
        <taxon>asterids</taxon>
        <taxon>lamiids</taxon>
        <taxon>Lamiales</taxon>
        <taxon>Orobanchaceae</taxon>
        <taxon>Buchnereae</taxon>
        <taxon>Striga</taxon>
    </lineage>
</organism>
<gene>
    <name evidence="2" type="ORF">STAS_10779</name>
</gene>
<name>A0A5A7PPH2_STRAF</name>
<dbReference type="AlphaFoldDB" id="A0A5A7PPH2"/>
<comment type="caution">
    <text evidence="2">The sequence shown here is derived from an EMBL/GenBank/DDBJ whole genome shotgun (WGS) entry which is preliminary data.</text>
</comment>
<protein>
    <submittedName>
        <fullName evidence="2">Uncharacterized protein</fullName>
    </submittedName>
</protein>
<proteinExistence type="predicted"/>
<keyword evidence="3" id="KW-1185">Reference proteome</keyword>
<evidence type="ECO:0000313" key="2">
    <source>
        <dbReference type="EMBL" id="GER34548.1"/>
    </source>
</evidence>
<dbReference type="EMBL" id="BKCP01004916">
    <property type="protein sequence ID" value="GER34548.1"/>
    <property type="molecule type" value="Genomic_DNA"/>
</dbReference>
<feature type="region of interest" description="Disordered" evidence="1">
    <location>
        <begin position="14"/>
        <end position="35"/>
    </location>
</feature>
<accession>A0A5A7PPH2</accession>
<sequence>MVYCQMEREPYESPVFGSDNYNDDRTSDRVPSRSPCEKSLNDGVASCIGQSAESHLVCQILAEPRKLEARRLHPQVYARQPGKPHRINRISLTHIGDGPVITQGRISKNNRERWIIQFPFCYGTNFQAPDWTVYNYLDLLVCVIQSTQIIHVIFGPDVVNKPWVHRP</sequence>
<reference evidence="3" key="1">
    <citation type="journal article" date="2019" name="Curr. Biol.">
        <title>Genome Sequence of Striga asiatica Provides Insight into the Evolution of Plant Parasitism.</title>
        <authorList>
            <person name="Yoshida S."/>
            <person name="Kim S."/>
            <person name="Wafula E.K."/>
            <person name="Tanskanen J."/>
            <person name="Kim Y.M."/>
            <person name="Honaas L."/>
            <person name="Yang Z."/>
            <person name="Spallek T."/>
            <person name="Conn C.E."/>
            <person name="Ichihashi Y."/>
            <person name="Cheong K."/>
            <person name="Cui S."/>
            <person name="Der J.P."/>
            <person name="Gundlach H."/>
            <person name="Jiao Y."/>
            <person name="Hori C."/>
            <person name="Ishida J.K."/>
            <person name="Kasahara H."/>
            <person name="Kiba T."/>
            <person name="Kim M.S."/>
            <person name="Koo N."/>
            <person name="Laohavisit A."/>
            <person name="Lee Y.H."/>
            <person name="Lumba S."/>
            <person name="McCourt P."/>
            <person name="Mortimer J.C."/>
            <person name="Mutuku J.M."/>
            <person name="Nomura T."/>
            <person name="Sasaki-Sekimoto Y."/>
            <person name="Seto Y."/>
            <person name="Wang Y."/>
            <person name="Wakatake T."/>
            <person name="Sakakibara H."/>
            <person name="Demura T."/>
            <person name="Yamaguchi S."/>
            <person name="Yoneyama K."/>
            <person name="Manabe R.I."/>
            <person name="Nelson D.C."/>
            <person name="Schulman A.H."/>
            <person name="Timko M.P."/>
            <person name="dePamphilis C.W."/>
            <person name="Choi D."/>
            <person name="Shirasu K."/>
        </authorList>
    </citation>
    <scope>NUCLEOTIDE SEQUENCE [LARGE SCALE GENOMIC DNA]</scope>
    <source>
        <strain evidence="3">cv. UVA1</strain>
    </source>
</reference>
<dbReference type="Proteomes" id="UP000325081">
    <property type="component" value="Unassembled WGS sequence"/>
</dbReference>
<evidence type="ECO:0000313" key="3">
    <source>
        <dbReference type="Proteomes" id="UP000325081"/>
    </source>
</evidence>
<feature type="compositionally biased region" description="Basic and acidic residues" evidence="1">
    <location>
        <begin position="22"/>
        <end position="35"/>
    </location>
</feature>